<dbReference type="Proteomes" id="UP000600877">
    <property type="component" value="Unassembled WGS sequence"/>
</dbReference>
<feature type="transmembrane region" description="Helical" evidence="1">
    <location>
        <begin position="40"/>
        <end position="69"/>
    </location>
</feature>
<dbReference type="EMBL" id="BMYW01000013">
    <property type="protein sequence ID" value="GGX99530.1"/>
    <property type="molecule type" value="Genomic_DNA"/>
</dbReference>
<gene>
    <name evidence="2" type="ORF">GCM10011290_29250</name>
</gene>
<comment type="caution">
    <text evidence="2">The sequence shown here is derived from an EMBL/GenBank/DDBJ whole genome shotgun (WGS) entry which is preliminary data.</text>
</comment>
<keyword evidence="1" id="KW-0472">Membrane</keyword>
<evidence type="ECO:0000313" key="3">
    <source>
        <dbReference type="Proteomes" id="UP000600877"/>
    </source>
</evidence>
<keyword evidence="3" id="KW-1185">Reference proteome</keyword>
<evidence type="ECO:0000313" key="2">
    <source>
        <dbReference type="EMBL" id="GGX99530.1"/>
    </source>
</evidence>
<feature type="transmembrane region" description="Helical" evidence="1">
    <location>
        <begin position="12"/>
        <end position="34"/>
    </location>
</feature>
<organism evidence="2 3">
    <name type="scientific">Vogesella alkaliphila</name>
    <dbReference type="NCBI Taxonomy" id="1193621"/>
    <lineage>
        <taxon>Bacteria</taxon>
        <taxon>Pseudomonadati</taxon>
        <taxon>Pseudomonadota</taxon>
        <taxon>Betaproteobacteria</taxon>
        <taxon>Neisseriales</taxon>
        <taxon>Chromobacteriaceae</taxon>
        <taxon>Vogesella</taxon>
    </lineage>
</organism>
<keyword evidence="1" id="KW-1133">Transmembrane helix</keyword>
<name>A0ABQ2YYH3_9NEIS</name>
<sequence length="77" mass="7242">MARPDFRRSVQLGFAGATLLAGAAVTGGVVTAAAGAGSTLAGAAVTMSAAGATGAAGGVGVESGTVFFLKKLNMRNG</sequence>
<protein>
    <submittedName>
        <fullName evidence="2">Uncharacterized protein</fullName>
    </submittedName>
</protein>
<evidence type="ECO:0000256" key="1">
    <source>
        <dbReference type="SAM" id="Phobius"/>
    </source>
</evidence>
<keyword evidence="1" id="KW-0812">Transmembrane</keyword>
<reference evidence="3" key="1">
    <citation type="journal article" date="2019" name="Int. J. Syst. Evol. Microbiol.">
        <title>The Global Catalogue of Microorganisms (GCM) 10K type strain sequencing project: providing services to taxonomists for standard genome sequencing and annotation.</title>
        <authorList>
            <consortium name="The Broad Institute Genomics Platform"/>
            <consortium name="The Broad Institute Genome Sequencing Center for Infectious Disease"/>
            <person name="Wu L."/>
            <person name="Ma J."/>
        </authorList>
    </citation>
    <scope>NUCLEOTIDE SEQUENCE [LARGE SCALE GENOMIC DNA]</scope>
    <source>
        <strain evidence="3">KCTC 32041</strain>
    </source>
</reference>
<accession>A0ABQ2YYH3</accession>
<proteinExistence type="predicted"/>